<keyword evidence="1" id="KW-0812">Transmembrane</keyword>
<keyword evidence="4" id="KW-1185">Reference proteome</keyword>
<dbReference type="PROSITE" id="PS50206">
    <property type="entry name" value="RHODANESE_3"/>
    <property type="match status" value="1"/>
</dbReference>
<dbReference type="SMART" id="SM00450">
    <property type="entry name" value="RHOD"/>
    <property type="match status" value="1"/>
</dbReference>
<evidence type="ECO:0000259" key="2">
    <source>
        <dbReference type="PROSITE" id="PS50206"/>
    </source>
</evidence>
<dbReference type="Gene3D" id="3.40.250.10">
    <property type="entry name" value="Rhodanese-like domain"/>
    <property type="match status" value="1"/>
</dbReference>
<dbReference type="SUPFAM" id="SSF52821">
    <property type="entry name" value="Rhodanese/Cell cycle control phosphatase"/>
    <property type="match status" value="1"/>
</dbReference>
<keyword evidence="1" id="KW-1133">Transmembrane helix</keyword>
<protein>
    <submittedName>
        <fullName evidence="3">Rhodanese-like domain-containing protein</fullName>
    </submittedName>
</protein>
<evidence type="ECO:0000256" key="1">
    <source>
        <dbReference type="SAM" id="Phobius"/>
    </source>
</evidence>
<keyword evidence="1" id="KW-0472">Membrane</keyword>
<gene>
    <name evidence="3" type="ORF">RM552_11670</name>
</gene>
<reference evidence="3 4" key="1">
    <citation type="submission" date="2023-09" db="EMBL/GenBank/DDBJ databases">
        <authorList>
            <person name="Rey-Velasco X."/>
        </authorList>
    </citation>
    <scope>NUCLEOTIDE SEQUENCE [LARGE SCALE GENOMIC DNA]</scope>
    <source>
        <strain evidence="3 4">P117</strain>
    </source>
</reference>
<feature type="transmembrane region" description="Helical" evidence="1">
    <location>
        <begin position="12"/>
        <end position="34"/>
    </location>
</feature>
<comment type="caution">
    <text evidence="3">The sequence shown here is derived from an EMBL/GenBank/DDBJ whole genome shotgun (WGS) entry which is preliminary data.</text>
</comment>
<dbReference type="Proteomes" id="UP001253545">
    <property type="component" value="Unassembled WGS sequence"/>
</dbReference>
<dbReference type="PANTHER" id="PTHR43031:SF18">
    <property type="entry name" value="RHODANESE-RELATED SULFURTRANSFERASES"/>
    <property type="match status" value="1"/>
</dbReference>
<feature type="domain" description="Rhodanese" evidence="2">
    <location>
        <begin position="50"/>
        <end position="141"/>
    </location>
</feature>
<name>A0ABU2ZSV7_9ALTE</name>
<evidence type="ECO:0000313" key="3">
    <source>
        <dbReference type="EMBL" id="MDT0595506.1"/>
    </source>
</evidence>
<dbReference type="CDD" id="cd00158">
    <property type="entry name" value="RHOD"/>
    <property type="match status" value="1"/>
</dbReference>
<dbReference type="EMBL" id="JAVRHX010000003">
    <property type="protein sequence ID" value="MDT0595506.1"/>
    <property type="molecule type" value="Genomic_DNA"/>
</dbReference>
<proteinExistence type="predicted"/>
<evidence type="ECO:0000313" key="4">
    <source>
        <dbReference type="Proteomes" id="UP001253545"/>
    </source>
</evidence>
<dbReference type="Pfam" id="PF00581">
    <property type="entry name" value="Rhodanese"/>
    <property type="match status" value="1"/>
</dbReference>
<accession>A0ABU2ZSV7</accession>
<dbReference type="InterPro" id="IPR050229">
    <property type="entry name" value="GlpE_sulfurtransferase"/>
</dbReference>
<dbReference type="PANTHER" id="PTHR43031">
    <property type="entry name" value="FAD-DEPENDENT OXIDOREDUCTASE"/>
    <property type="match status" value="1"/>
</dbReference>
<dbReference type="RefSeq" id="WP_311369023.1">
    <property type="nucleotide sequence ID" value="NZ_JAVRHX010000003.1"/>
</dbReference>
<organism evidence="3 4">
    <name type="scientific">Glaciecola petra</name>
    <dbReference type="NCBI Taxonomy" id="3075602"/>
    <lineage>
        <taxon>Bacteria</taxon>
        <taxon>Pseudomonadati</taxon>
        <taxon>Pseudomonadota</taxon>
        <taxon>Gammaproteobacteria</taxon>
        <taxon>Alteromonadales</taxon>
        <taxon>Alteromonadaceae</taxon>
        <taxon>Glaciecola</taxon>
    </lineage>
</organism>
<dbReference type="InterPro" id="IPR001763">
    <property type="entry name" value="Rhodanese-like_dom"/>
</dbReference>
<sequence length="141" mass="15413">MEQLVEFASDNIILAGVWVALVILLVFSFISPLLSKSKRVDNHQATLLMNKEDAIVFDIRPVADFKKGHIIGSRQIKAQEVKEGNFIKLEKHKEQPIIVVCAMGNLAAGTANKMVKQGFTNVNVLTGGMNAWQGAGLPVTK</sequence>
<dbReference type="InterPro" id="IPR036873">
    <property type="entry name" value="Rhodanese-like_dom_sf"/>
</dbReference>